<evidence type="ECO:0000256" key="2">
    <source>
        <dbReference type="PROSITE-ProRule" id="PRU00335"/>
    </source>
</evidence>
<dbReference type="InterPro" id="IPR001647">
    <property type="entry name" value="HTH_TetR"/>
</dbReference>
<dbReference type="PROSITE" id="PS01081">
    <property type="entry name" value="HTH_TETR_1"/>
    <property type="match status" value="1"/>
</dbReference>
<dbReference type="PANTHER" id="PTHR43479:SF7">
    <property type="entry name" value="TETR-FAMILY TRANSCRIPTIONAL REGULATOR"/>
    <property type="match status" value="1"/>
</dbReference>
<accession>A0ABS2H9Y7</accession>
<dbReference type="PANTHER" id="PTHR43479">
    <property type="entry name" value="ACREF/ENVCD OPERON REPRESSOR-RELATED"/>
    <property type="match status" value="1"/>
</dbReference>
<dbReference type="InterPro" id="IPR039532">
    <property type="entry name" value="TetR_C_Firmicutes"/>
</dbReference>
<dbReference type="RefSeq" id="WP_193416115.1">
    <property type="nucleotide sequence ID" value="NZ_JADCNN020000011.1"/>
</dbReference>
<dbReference type="EMBL" id="JADCNN020000011">
    <property type="protein sequence ID" value="MBM6996690.1"/>
    <property type="molecule type" value="Genomic_DNA"/>
</dbReference>
<gene>
    <name evidence="4" type="ORF">IM700_013630</name>
</gene>
<dbReference type="InterPro" id="IPR009057">
    <property type="entry name" value="Homeodomain-like_sf"/>
</dbReference>
<evidence type="ECO:0000256" key="1">
    <source>
        <dbReference type="ARBA" id="ARBA00023125"/>
    </source>
</evidence>
<feature type="DNA-binding region" description="H-T-H motif" evidence="2">
    <location>
        <begin position="29"/>
        <end position="48"/>
    </location>
</feature>
<dbReference type="PRINTS" id="PR00455">
    <property type="entry name" value="HTHTETR"/>
</dbReference>
<dbReference type="InterPro" id="IPR050624">
    <property type="entry name" value="HTH-type_Tx_Regulator"/>
</dbReference>
<name>A0ABS2H9Y7_9BACL</name>
<dbReference type="InterPro" id="IPR023772">
    <property type="entry name" value="DNA-bd_HTH_TetR-type_CS"/>
</dbReference>
<keyword evidence="1 2" id="KW-0238">DNA-binding</keyword>
<protein>
    <submittedName>
        <fullName evidence="4">TetR/AcrR family transcriptional regulator</fullName>
    </submittedName>
</protein>
<dbReference type="Pfam" id="PF14278">
    <property type="entry name" value="TetR_C_8"/>
    <property type="match status" value="1"/>
</dbReference>
<keyword evidence="5" id="KW-1185">Reference proteome</keyword>
<proteinExistence type="predicted"/>
<dbReference type="PROSITE" id="PS50977">
    <property type="entry name" value="HTH_TETR_2"/>
    <property type="match status" value="1"/>
</dbReference>
<comment type="caution">
    <text evidence="4">The sequence shown here is derived from an EMBL/GenBank/DDBJ whole genome shotgun (WGS) entry which is preliminary data.</text>
</comment>
<dbReference type="Proteomes" id="UP001516620">
    <property type="component" value="Unassembled WGS sequence"/>
</dbReference>
<evidence type="ECO:0000259" key="3">
    <source>
        <dbReference type="PROSITE" id="PS50977"/>
    </source>
</evidence>
<dbReference type="Gene3D" id="1.10.357.10">
    <property type="entry name" value="Tetracycline Repressor, domain 2"/>
    <property type="match status" value="1"/>
</dbReference>
<evidence type="ECO:0000313" key="4">
    <source>
        <dbReference type="EMBL" id="MBM6996690.1"/>
    </source>
</evidence>
<evidence type="ECO:0000313" key="5">
    <source>
        <dbReference type="Proteomes" id="UP001516620"/>
    </source>
</evidence>
<dbReference type="SUPFAM" id="SSF46689">
    <property type="entry name" value="Homeodomain-like"/>
    <property type="match status" value="1"/>
</dbReference>
<dbReference type="Pfam" id="PF00440">
    <property type="entry name" value="TetR_N"/>
    <property type="match status" value="1"/>
</dbReference>
<reference evidence="4 5" key="1">
    <citation type="submission" date="2021-01" db="EMBL/GenBank/DDBJ databases">
        <title>Paenibacillus sp.nov. isolated from the rhizosphere soil of tomato plant.</title>
        <authorList>
            <person name="Thin K.K."/>
            <person name="Zhang X."/>
            <person name="He S."/>
        </authorList>
    </citation>
    <scope>NUCLEOTIDE SEQUENCE [LARGE SCALE GENOMIC DNA]</scope>
    <source>
        <strain evidence="4 5">DXFW5</strain>
    </source>
</reference>
<feature type="domain" description="HTH tetR-type" evidence="3">
    <location>
        <begin position="6"/>
        <end position="66"/>
    </location>
</feature>
<organism evidence="4 5">
    <name type="scientific">Paenibacillus rhizolycopersici</name>
    <dbReference type="NCBI Taxonomy" id="2780073"/>
    <lineage>
        <taxon>Bacteria</taxon>
        <taxon>Bacillati</taxon>
        <taxon>Bacillota</taxon>
        <taxon>Bacilli</taxon>
        <taxon>Bacillales</taxon>
        <taxon>Paenibacillaceae</taxon>
        <taxon>Paenibacillus</taxon>
    </lineage>
</organism>
<sequence>MDRRIMKSRQAIMEAFVALLGEKGFDKVTINDIAERANVNRGTVYLHFTDKFDLQEQCIETYLQQLVESCQSEGEMTPGSARELLLQTFEFLGAHAPIYSILITGKGNPVFRERMMVFMRQGITDYLSTNGIPSGISREVEVQFLASGAVSLMEWWVEEGMPYSPAEMVDQLFALLLRHFQMPEGEKEKGSKVKVSEEFARG</sequence>